<feature type="signal peptide" evidence="1">
    <location>
        <begin position="1"/>
        <end position="19"/>
    </location>
</feature>
<proteinExistence type="predicted"/>
<sequence>MKPLAMIAAILLLTGMGHAEPDEMPASRDVIEGFVAAYNAKDLDGMMALAHPDIEWIAVDGSESEVFSAGTAALAEEMTGHFVSATFPHGELSNWSVNDDFVAVTETASWTGADGEEKEQSSIAVYQLDEGLIRRVWYYPSR</sequence>
<feature type="domain" description="SnoaL-like" evidence="2">
    <location>
        <begin position="31"/>
        <end position="135"/>
    </location>
</feature>
<feature type="chain" id="PRO_5016961295" evidence="1">
    <location>
        <begin position="20"/>
        <end position="142"/>
    </location>
</feature>
<dbReference type="InterPro" id="IPR032710">
    <property type="entry name" value="NTF2-like_dom_sf"/>
</dbReference>
<dbReference type="OrthoDB" id="7605474at2"/>
<evidence type="ECO:0000313" key="4">
    <source>
        <dbReference type="Proteomes" id="UP000264589"/>
    </source>
</evidence>
<organism evidence="3 4">
    <name type="scientific">Parvularcula marina</name>
    <dbReference type="NCBI Taxonomy" id="2292771"/>
    <lineage>
        <taxon>Bacteria</taxon>
        <taxon>Pseudomonadati</taxon>
        <taxon>Pseudomonadota</taxon>
        <taxon>Alphaproteobacteria</taxon>
        <taxon>Parvularculales</taxon>
        <taxon>Parvularculaceae</taxon>
        <taxon>Parvularcula</taxon>
    </lineage>
</organism>
<dbReference type="InParanoid" id="A0A371RH90"/>
<comment type="caution">
    <text evidence="3">The sequence shown here is derived from an EMBL/GenBank/DDBJ whole genome shotgun (WGS) entry which is preliminary data.</text>
</comment>
<accession>A0A371RH90</accession>
<reference evidence="3 4" key="1">
    <citation type="submission" date="2018-08" db="EMBL/GenBank/DDBJ databases">
        <title>Parvularcula sp. SM1705, isolated from surface water of the South Sea China.</title>
        <authorList>
            <person name="Sun L."/>
        </authorList>
    </citation>
    <scope>NUCLEOTIDE SEQUENCE [LARGE SCALE GENOMIC DNA]</scope>
    <source>
        <strain evidence="3 4">SM1705</strain>
    </source>
</reference>
<dbReference type="InterPro" id="IPR037401">
    <property type="entry name" value="SnoaL-like"/>
</dbReference>
<keyword evidence="4" id="KW-1185">Reference proteome</keyword>
<evidence type="ECO:0000313" key="3">
    <source>
        <dbReference type="EMBL" id="RFB04816.1"/>
    </source>
</evidence>
<dbReference type="Pfam" id="PF12680">
    <property type="entry name" value="SnoaL_2"/>
    <property type="match status" value="1"/>
</dbReference>
<evidence type="ECO:0000259" key="2">
    <source>
        <dbReference type="Pfam" id="PF12680"/>
    </source>
</evidence>
<name>A0A371RH90_9PROT</name>
<dbReference type="RefSeq" id="WP_116391449.1">
    <property type="nucleotide sequence ID" value="NZ_QUQO01000001.1"/>
</dbReference>
<dbReference type="Proteomes" id="UP000264589">
    <property type="component" value="Unassembled WGS sequence"/>
</dbReference>
<dbReference type="EMBL" id="QUQO01000001">
    <property type="protein sequence ID" value="RFB04816.1"/>
    <property type="molecule type" value="Genomic_DNA"/>
</dbReference>
<dbReference type="AlphaFoldDB" id="A0A371RH90"/>
<evidence type="ECO:0000256" key="1">
    <source>
        <dbReference type="SAM" id="SignalP"/>
    </source>
</evidence>
<dbReference type="Gene3D" id="3.10.450.50">
    <property type="match status" value="1"/>
</dbReference>
<protein>
    <submittedName>
        <fullName evidence="3">Nuclear transport factor 2 family protein</fullName>
    </submittedName>
</protein>
<gene>
    <name evidence="3" type="ORF">DX908_05695</name>
</gene>
<dbReference type="SUPFAM" id="SSF54427">
    <property type="entry name" value="NTF2-like"/>
    <property type="match status" value="1"/>
</dbReference>
<keyword evidence="1" id="KW-0732">Signal</keyword>